<dbReference type="EMBL" id="KE343559">
    <property type="protein sequence ID" value="EXB35419.1"/>
    <property type="molecule type" value="Genomic_DNA"/>
</dbReference>
<protein>
    <submittedName>
        <fullName evidence="3">Uncharacterized protein</fullName>
    </submittedName>
</protein>
<dbReference type="Proteomes" id="UP000030645">
    <property type="component" value="Unassembled WGS sequence"/>
</dbReference>
<evidence type="ECO:0000256" key="1">
    <source>
        <dbReference type="SAM" id="Coils"/>
    </source>
</evidence>
<keyword evidence="4" id="KW-1185">Reference proteome</keyword>
<keyword evidence="1" id="KW-0175">Coiled coil</keyword>
<organism evidence="3 4">
    <name type="scientific">Morus notabilis</name>
    <dbReference type="NCBI Taxonomy" id="981085"/>
    <lineage>
        <taxon>Eukaryota</taxon>
        <taxon>Viridiplantae</taxon>
        <taxon>Streptophyta</taxon>
        <taxon>Embryophyta</taxon>
        <taxon>Tracheophyta</taxon>
        <taxon>Spermatophyta</taxon>
        <taxon>Magnoliopsida</taxon>
        <taxon>eudicotyledons</taxon>
        <taxon>Gunneridae</taxon>
        <taxon>Pentapetalae</taxon>
        <taxon>rosids</taxon>
        <taxon>fabids</taxon>
        <taxon>Rosales</taxon>
        <taxon>Moraceae</taxon>
        <taxon>Moreae</taxon>
        <taxon>Morus</taxon>
    </lineage>
</organism>
<evidence type="ECO:0000256" key="2">
    <source>
        <dbReference type="SAM" id="MobiDB-lite"/>
    </source>
</evidence>
<accession>W9QMU9</accession>
<gene>
    <name evidence="3" type="ORF">L484_009336</name>
</gene>
<reference evidence="4" key="1">
    <citation type="submission" date="2013-01" db="EMBL/GenBank/DDBJ databases">
        <title>Draft Genome Sequence of a Mulberry Tree, Morus notabilis C.K. Schneid.</title>
        <authorList>
            <person name="He N."/>
            <person name="Zhao S."/>
        </authorList>
    </citation>
    <scope>NUCLEOTIDE SEQUENCE</scope>
</reference>
<sequence length="210" mass="23238">MDPKFQVPDVSDAEIGAMLKLPPRFSLIFQALYESFLEPHWVAAAQSSLVDRQRKQISFQIHLDDAVEKRDAAVAKLASLEDELAKLKAEVKDLTKQADLSDKKLSEAAGEAKKRFAEGKTEGMREAEVEAAAAFDARRTEIIEEFKAFKELTDIRTKDFQSAGQQIVDLIKKERPEWDLSFLYNSPPPAGDDNVSPPGNDDESAAGGDA</sequence>
<evidence type="ECO:0000313" key="3">
    <source>
        <dbReference type="EMBL" id="EXB35419.1"/>
    </source>
</evidence>
<evidence type="ECO:0000313" key="4">
    <source>
        <dbReference type="Proteomes" id="UP000030645"/>
    </source>
</evidence>
<feature type="coiled-coil region" evidence="1">
    <location>
        <begin position="63"/>
        <end position="104"/>
    </location>
</feature>
<feature type="region of interest" description="Disordered" evidence="2">
    <location>
        <begin position="181"/>
        <end position="210"/>
    </location>
</feature>
<dbReference type="AlphaFoldDB" id="W9QMU9"/>
<proteinExistence type="predicted"/>
<name>W9QMU9_9ROSA</name>